<dbReference type="VEuPathDB" id="FungiDB:CPUR_04617"/>
<keyword evidence="2" id="KW-1185">Reference proteome</keyword>
<reference evidence="1 2" key="1">
    <citation type="journal article" date="2013" name="PLoS Genet.">
        <title>Plant-symbiotic fungi as chemical engineers: Multi-genome analysis of the Clavicipitaceae reveals dynamics of alkaloid loci.</title>
        <authorList>
            <person name="Schardl C.L."/>
            <person name="Young C.A."/>
            <person name="Hesse U."/>
            <person name="Amyotte S.G."/>
            <person name="Andreeva K."/>
            <person name="Calie P.J."/>
            <person name="Fleetwood D.J."/>
            <person name="Haws D.C."/>
            <person name="Moore N."/>
            <person name="Oeser B."/>
            <person name="Panaccione D.G."/>
            <person name="Schweri K.K."/>
            <person name="Voisey C.R."/>
            <person name="Farman M.L."/>
            <person name="Jaromczyk J.W."/>
            <person name="Roe B.A."/>
            <person name="O'Sullivan D.M."/>
            <person name="Scott B."/>
            <person name="Tudzynski P."/>
            <person name="An Z."/>
            <person name="Arnaoudova E.G."/>
            <person name="Bullock C.T."/>
            <person name="Charlton N.D."/>
            <person name="Chen L."/>
            <person name="Cox M."/>
            <person name="Dinkins R.D."/>
            <person name="Florea S."/>
            <person name="Glenn A.E."/>
            <person name="Gordon A."/>
            <person name="Gueldener U."/>
            <person name="Harris D.R."/>
            <person name="Hollin W."/>
            <person name="Jaromczyk J."/>
            <person name="Johnson R.D."/>
            <person name="Khan A.K."/>
            <person name="Leistner E."/>
            <person name="Leuchtmann A."/>
            <person name="Li C."/>
            <person name="Liu J."/>
            <person name="Liu J."/>
            <person name="Liu M."/>
            <person name="Mace W."/>
            <person name="Machado C."/>
            <person name="Nagabhyru P."/>
            <person name="Pan J."/>
            <person name="Schmid J."/>
            <person name="Sugawara K."/>
            <person name="Steiner U."/>
            <person name="Takach J.E."/>
            <person name="Tanaka E."/>
            <person name="Webb J.S."/>
            <person name="Wilson E.V."/>
            <person name="Wiseman J.L."/>
            <person name="Yoshida R."/>
            <person name="Zeng Z."/>
        </authorList>
    </citation>
    <scope>NUCLEOTIDE SEQUENCE [LARGE SCALE GENOMIC DNA]</scope>
    <source>
        <strain evidence="1 2">20.1</strain>
    </source>
</reference>
<protein>
    <submittedName>
        <fullName evidence="1">Uncharacterized protein</fullName>
    </submittedName>
</protein>
<accession>M1WAZ7</accession>
<comment type="caution">
    <text evidence="1">The sequence shown here is derived from an EMBL/GenBank/DDBJ whole genome shotgun (WGS) entry which is preliminary data.</text>
</comment>
<dbReference type="Proteomes" id="UP000016801">
    <property type="component" value="Unassembled WGS sequence"/>
</dbReference>
<proteinExistence type="predicted"/>
<dbReference type="HOGENOM" id="CLU_3429932_0_0_1"/>
<organism evidence="1 2">
    <name type="scientific">Claviceps purpurea (strain 20.1)</name>
    <name type="common">Ergot fungus</name>
    <name type="synonym">Sphacelia segetum</name>
    <dbReference type="NCBI Taxonomy" id="1111077"/>
    <lineage>
        <taxon>Eukaryota</taxon>
        <taxon>Fungi</taxon>
        <taxon>Dikarya</taxon>
        <taxon>Ascomycota</taxon>
        <taxon>Pezizomycotina</taxon>
        <taxon>Sordariomycetes</taxon>
        <taxon>Hypocreomycetidae</taxon>
        <taxon>Hypocreales</taxon>
        <taxon>Clavicipitaceae</taxon>
        <taxon>Claviceps</taxon>
    </lineage>
</organism>
<gene>
    <name evidence="1" type="ORF">CPUR_04617</name>
</gene>
<sequence length="19" mass="2038">METLTGLVFIRCGDAILVS</sequence>
<dbReference type="AlphaFoldDB" id="M1WAZ7"/>
<name>M1WAZ7_CLAP2</name>
<evidence type="ECO:0000313" key="2">
    <source>
        <dbReference type="Proteomes" id="UP000016801"/>
    </source>
</evidence>
<dbReference type="EMBL" id="CAGA01000024">
    <property type="protein sequence ID" value="CCE30768.1"/>
    <property type="molecule type" value="Genomic_DNA"/>
</dbReference>
<evidence type="ECO:0000313" key="1">
    <source>
        <dbReference type="EMBL" id="CCE30768.1"/>
    </source>
</evidence>